<dbReference type="PANTHER" id="PTHR46300:SF2">
    <property type="entry name" value="CYTOCHROME P450 MONOOXYGENASE ALNH-RELATED"/>
    <property type="match status" value="1"/>
</dbReference>
<dbReference type="SUPFAM" id="SSF48264">
    <property type="entry name" value="Cytochrome P450"/>
    <property type="match status" value="1"/>
</dbReference>
<evidence type="ECO:0000256" key="6">
    <source>
        <dbReference type="PIRSR" id="PIRSR602401-1"/>
    </source>
</evidence>
<evidence type="ECO:0000256" key="7">
    <source>
        <dbReference type="RuleBase" id="RU000461"/>
    </source>
</evidence>
<dbReference type="Gene3D" id="1.10.630.10">
    <property type="entry name" value="Cytochrome P450"/>
    <property type="match status" value="1"/>
</dbReference>
<evidence type="ECO:0000256" key="8">
    <source>
        <dbReference type="SAM" id="Phobius"/>
    </source>
</evidence>
<accession>A0A194UN31</accession>
<dbReference type="InterPro" id="IPR036396">
    <property type="entry name" value="Cyt_P450_sf"/>
</dbReference>
<keyword evidence="5 7" id="KW-0503">Monooxygenase</keyword>
<dbReference type="STRING" id="694573.A0A194UN31"/>
<dbReference type="EMBL" id="KN714667">
    <property type="protein sequence ID" value="KUI53063.1"/>
    <property type="molecule type" value="Genomic_DNA"/>
</dbReference>
<dbReference type="InterPro" id="IPR017972">
    <property type="entry name" value="Cyt_P450_CS"/>
</dbReference>
<dbReference type="InterPro" id="IPR002401">
    <property type="entry name" value="Cyt_P450_E_grp-I"/>
</dbReference>
<keyword evidence="8" id="KW-1133">Transmembrane helix</keyword>
<dbReference type="Proteomes" id="UP000078576">
    <property type="component" value="Unassembled WGS sequence"/>
</dbReference>
<dbReference type="AlphaFoldDB" id="A0A194UN31"/>
<name>A0A194UN31_CYTMA</name>
<dbReference type="InterPro" id="IPR050364">
    <property type="entry name" value="Cytochrome_P450_fung"/>
</dbReference>
<dbReference type="GO" id="GO:0005506">
    <property type="term" value="F:iron ion binding"/>
    <property type="evidence" value="ECO:0007669"/>
    <property type="project" value="InterPro"/>
</dbReference>
<proteinExistence type="inferred from homology"/>
<evidence type="ECO:0000256" key="4">
    <source>
        <dbReference type="ARBA" id="ARBA00023004"/>
    </source>
</evidence>
<dbReference type="PROSITE" id="PS00086">
    <property type="entry name" value="CYTOCHROME_P450"/>
    <property type="match status" value="1"/>
</dbReference>
<feature type="binding site" description="axial binding residue" evidence="6">
    <location>
        <position position="470"/>
    </location>
    <ligand>
        <name>heme</name>
        <dbReference type="ChEBI" id="CHEBI:30413"/>
    </ligand>
    <ligandPart>
        <name>Fe</name>
        <dbReference type="ChEBI" id="CHEBI:18248"/>
    </ligandPart>
</feature>
<sequence length="550" mass="61833">MLNILSPAHGPYLVLAGLLLFTLFSVAQWVVSTLRPRYFPPGPPVIPGLGNLLQIPTQKPYLKFHTWAKQYGDLMSLKTGAGNLVVINNPKIVHELFVKRGAIYSNRPVSHVNTKHIWYGPEDKAAAILQYDEYYRRWRKSFQYILSAAGIRRILPLLEAEASKLCYKFLDDEAPYKESVRNWVLGLPLIATSGRRLEDMPPGYANDFFQTQGDFLKLLVPGAAPPVDVFPILTYVPEFLAKWKSEARRLRGVFSEDAWRFVTDGRKQYAQIQDDPNSVRFEGLIAKILREQSSPETTKGDRHFTDLELGYLAQAFVGATVDTTTAAFESLMCCFAAFPHVLKKAQEEVDRLAGDKPPMGELVGDLVYLKACISEVLRWRPVAASALPHTLATDDHFGDYVFPKGTTFIANVWTIHRNENEYERPEEFDPERFVKNPYGFRTDNSPASQEKLDSSGRRALYTFGSGRRQCPGEQFAFTSITLAASKLIWAFDVLPPLEGVDLSIETGYGDGLLSRPKDPKVVFKLRSETRRGALAQDSARLEAIATEMLG</sequence>
<keyword evidence="10" id="KW-1185">Reference proteome</keyword>
<evidence type="ECO:0000256" key="1">
    <source>
        <dbReference type="ARBA" id="ARBA00010617"/>
    </source>
</evidence>
<dbReference type="PRINTS" id="PR00463">
    <property type="entry name" value="EP450I"/>
</dbReference>
<comment type="similarity">
    <text evidence="1 7">Belongs to the cytochrome P450 family.</text>
</comment>
<keyword evidence="4 6" id="KW-0408">Iron</keyword>
<keyword evidence="8" id="KW-0812">Transmembrane</keyword>
<dbReference type="GO" id="GO:0020037">
    <property type="term" value="F:heme binding"/>
    <property type="evidence" value="ECO:0007669"/>
    <property type="project" value="InterPro"/>
</dbReference>
<dbReference type="PANTHER" id="PTHR46300">
    <property type="entry name" value="P450, PUTATIVE (EUROFUNG)-RELATED-RELATED"/>
    <property type="match status" value="1"/>
</dbReference>
<reference evidence="10" key="1">
    <citation type="submission" date="2014-12" db="EMBL/GenBank/DDBJ databases">
        <title>Genome Sequence of Valsa Canker Pathogens Uncovers a Specific Adaption of Colonization on Woody Bark.</title>
        <authorList>
            <person name="Yin Z."/>
            <person name="Liu H."/>
            <person name="Gao X."/>
            <person name="Li Z."/>
            <person name="Song N."/>
            <person name="Ke X."/>
            <person name="Dai Q."/>
            <person name="Wu Y."/>
            <person name="Sun Y."/>
            <person name="Xu J.-R."/>
            <person name="Kang Z.K."/>
            <person name="Wang L."/>
            <person name="Huang L."/>
        </authorList>
    </citation>
    <scope>NUCLEOTIDE SEQUENCE [LARGE SCALE GENOMIC DNA]</scope>
    <source>
        <strain evidence="10">SXYL134</strain>
    </source>
</reference>
<dbReference type="Pfam" id="PF00067">
    <property type="entry name" value="p450"/>
    <property type="match status" value="1"/>
</dbReference>
<keyword evidence="2 6" id="KW-0479">Metal-binding</keyword>
<dbReference type="PRINTS" id="PR00385">
    <property type="entry name" value="P450"/>
</dbReference>
<feature type="transmembrane region" description="Helical" evidence="8">
    <location>
        <begin position="12"/>
        <end position="31"/>
    </location>
</feature>
<keyword evidence="6 7" id="KW-0349">Heme</keyword>
<keyword evidence="3 7" id="KW-0560">Oxidoreductase</keyword>
<evidence type="ECO:0000313" key="10">
    <source>
        <dbReference type="Proteomes" id="UP000078576"/>
    </source>
</evidence>
<keyword evidence="9" id="KW-0456">Lyase</keyword>
<comment type="cofactor">
    <cofactor evidence="6">
        <name>heme</name>
        <dbReference type="ChEBI" id="CHEBI:30413"/>
    </cofactor>
</comment>
<organism evidence="9 10">
    <name type="scientific">Cytospora mali</name>
    <name type="common">Apple Valsa canker fungus</name>
    <name type="synonym">Valsa mali</name>
    <dbReference type="NCBI Taxonomy" id="578113"/>
    <lineage>
        <taxon>Eukaryota</taxon>
        <taxon>Fungi</taxon>
        <taxon>Dikarya</taxon>
        <taxon>Ascomycota</taxon>
        <taxon>Pezizomycotina</taxon>
        <taxon>Sordariomycetes</taxon>
        <taxon>Sordariomycetidae</taxon>
        <taxon>Diaporthales</taxon>
        <taxon>Cytosporaceae</taxon>
        <taxon>Cytospora</taxon>
    </lineage>
</organism>
<dbReference type="OrthoDB" id="1103324at2759"/>
<evidence type="ECO:0000256" key="2">
    <source>
        <dbReference type="ARBA" id="ARBA00022723"/>
    </source>
</evidence>
<dbReference type="GO" id="GO:0004497">
    <property type="term" value="F:monooxygenase activity"/>
    <property type="evidence" value="ECO:0007669"/>
    <property type="project" value="UniProtKB-KW"/>
</dbReference>
<evidence type="ECO:0000313" key="9">
    <source>
        <dbReference type="EMBL" id="KUI53063.1"/>
    </source>
</evidence>
<dbReference type="GO" id="GO:0016829">
    <property type="term" value="F:lyase activity"/>
    <property type="evidence" value="ECO:0007669"/>
    <property type="project" value="UniProtKB-KW"/>
</dbReference>
<gene>
    <name evidence="9" type="ORF">VP1G_00454</name>
</gene>
<keyword evidence="8" id="KW-0472">Membrane</keyword>
<evidence type="ECO:0000256" key="5">
    <source>
        <dbReference type="ARBA" id="ARBA00023033"/>
    </source>
</evidence>
<dbReference type="GO" id="GO:0016705">
    <property type="term" value="F:oxidoreductase activity, acting on paired donors, with incorporation or reduction of molecular oxygen"/>
    <property type="evidence" value="ECO:0007669"/>
    <property type="project" value="InterPro"/>
</dbReference>
<protein>
    <submittedName>
        <fullName evidence="9">Steroid 17-alpha-hydroxylase/17,20 lyase</fullName>
    </submittedName>
</protein>
<dbReference type="InterPro" id="IPR001128">
    <property type="entry name" value="Cyt_P450"/>
</dbReference>
<evidence type="ECO:0000256" key="3">
    <source>
        <dbReference type="ARBA" id="ARBA00023002"/>
    </source>
</evidence>